<dbReference type="VEuPathDB" id="PlasmoDB:PVPAM_000016900"/>
<reference evidence="1" key="1">
    <citation type="submission" date="2021-09" db="EMBL/GenBank/DDBJ databases">
        <authorList>
            <consortium name="Pathogen Informatics"/>
        </authorList>
    </citation>
    <scope>NUCLEOTIDE SEQUENCE</scope>
    <source>
        <strain evidence="1">PvW1</strain>
    </source>
</reference>
<accession>A0A8S4H927</accession>
<evidence type="ECO:0000313" key="1">
    <source>
        <dbReference type="EMBL" id="CAG9473073.1"/>
    </source>
</evidence>
<comment type="caution">
    <text evidence="1">The sequence shown here is derived from an EMBL/GenBank/DDBJ whole genome shotgun (WGS) entry which is preliminary data.</text>
</comment>
<name>A0A8S4H927_PLAVI</name>
<dbReference type="Proteomes" id="UP000779233">
    <property type="component" value="Unassembled WGS sequence"/>
</dbReference>
<dbReference type="InterPro" id="IPR008780">
    <property type="entry name" value="Plasmodium_Vir"/>
</dbReference>
<protein>
    <submittedName>
        <fullName evidence="1">(malaria parasite P. vivax) hypothetical protein</fullName>
    </submittedName>
</protein>
<organism evidence="1 2">
    <name type="scientific">Plasmodium vivax</name>
    <name type="common">malaria parasite P. vivax</name>
    <dbReference type="NCBI Taxonomy" id="5855"/>
    <lineage>
        <taxon>Eukaryota</taxon>
        <taxon>Sar</taxon>
        <taxon>Alveolata</taxon>
        <taxon>Apicomplexa</taxon>
        <taxon>Aconoidasida</taxon>
        <taxon>Haemosporida</taxon>
        <taxon>Plasmodiidae</taxon>
        <taxon>Plasmodium</taxon>
        <taxon>Plasmodium (Plasmodium)</taxon>
    </lineage>
</organism>
<dbReference type="EMBL" id="CAJZCX010000004">
    <property type="protein sequence ID" value="CAG9473073.1"/>
    <property type="molecule type" value="Genomic_DNA"/>
</dbReference>
<evidence type="ECO:0000313" key="2">
    <source>
        <dbReference type="Proteomes" id="UP000779233"/>
    </source>
</evidence>
<proteinExistence type="predicted"/>
<gene>
    <name evidence="1" type="ORF">PVW1_120011500</name>
</gene>
<dbReference type="AlphaFoldDB" id="A0A8S4H927"/>
<dbReference type="Pfam" id="PF05795">
    <property type="entry name" value="Plasmodium_Vir"/>
    <property type="match status" value="1"/>
</dbReference>
<sequence length="309" mass="35476">MCSNPSDCSMSFPSEKIYKEFDKELLSTLFYPRICEKIDSLKSDSKYVELCYKVVQYLIVNASDNNEKLSCNQCNLLNYWVFDKIKSIIGEDTHKIIVAYGHIGHVLSKMMKTYYKSKKIKCTFDINVPYYKNWEAKKELYEYCLDYEEIKAKKILTDPECNKYRDYLKKKPHLLANYKQILSGNNLKKCPNNDGETGCDPNELLAELSQKTDFSETKNDLTDESSKLFLGLSKKNTATAASVAGVSLLGLTLFKLTPLGTWMNRGKQETNNVIYNLGENNTNELFPNGLQPPNMEYDNVAYHLLYNSA</sequence>